<dbReference type="EMBL" id="CP146612">
    <property type="protein sequence ID" value="WWX24955.1"/>
    <property type="molecule type" value="Genomic_DNA"/>
</dbReference>
<dbReference type="InterPro" id="IPR039968">
    <property type="entry name" value="BcerS-like"/>
</dbReference>
<dbReference type="RefSeq" id="WP_338737087.1">
    <property type="nucleotide sequence ID" value="NZ_CP146612.1"/>
</dbReference>
<accession>A0ABZ2J210</accession>
<evidence type="ECO:0008006" key="3">
    <source>
        <dbReference type="Google" id="ProtNLM"/>
    </source>
</evidence>
<dbReference type="Gene3D" id="3.40.630.30">
    <property type="match status" value="1"/>
</dbReference>
<protein>
    <recommendedName>
        <fullName evidence="3">N-acetyltransferase domain-containing protein</fullName>
    </recommendedName>
</protein>
<organism evidence="1 2">
    <name type="scientific">Candidatus Dehalogenimonas loeffleri</name>
    <dbReference type="NCBI Taxonomy" id="3127115"/>
    <lineage>
        <taxon>Bacteria</taxon>
        <taxon>Bacillati</taxon>
        <taxon>Chloroflexota</taxon>
        <taxon>Dehalococcoidia</taxon>
        <taxon>Dehalococcoidales</taxon>
        <taxon>Dehalococcoidaceae</taxon>
        <taxon>Dehalogenimonas</taxon>
    </lineage>
</organism>
<proteinExistence type="predicted"/>
<dbReference type="InterPro" id="IPR016181">
    <property type="entry name" value="Acyl_CoA_acyltransferase"/>
</dbReference>
<name>A0ABZ2J210_9CHLR</name>
<sequence length="345" mass="38364">MNIIKLTGPDDRPGINAFLETARQVYAQNPIRVAESDQAFLQRYKARHNSDEIIIQPFVALKNEHPVARGCAILNKGSVDEDGGLIGWIGFFEALENHQDAGGAILKECESFLRTAGAKSVLAPKVDNLLVGLLVSGFDQPQTILTNYNPPYYPEIFRKLGYRVTATMRTFNYSRSSAKLPEVKLSGFTTREFNLNRLPGEIVIFNRLQNTIFAGSHNYTPRTLEQDREMVASLLPFIDPELIIIAEDAAGEAVGLLICLPDVYQSFRNQEIKRGRVISIGVVPGWKTKGVGALMGSHLARNLLKKGYEYLEASWILSDNLPPQNLAKRFIADDGKEFVLLGKSL</sequence>
<dbReference type="PANTHER" id="PTHR41368:SF1">
    <property type="entry name" value="PROTEIN YGHO"/>
    <property type="match status" value="1"/>
</dbReference>
<dbReference type="PANTHER" id="PTHR41368">
    <property type="entry name" value="PROTEIN YGHO"/>
    <property type="match status" value="1"/>
</dbReference>
<gene>
    <name evidence="1" type="ORF">V8247_06765</name>
</gene>
<dbReference type="Proteomes" id="UP001375370">
    <property type="component" value="Chromosome"/>
</dbReference>
<evidence type="ECO:0000313" key="1">
    <source>
        <dbReference type="EMBL" id="WWX24955.1"/>
    </source>
</evidence>
<dbReference type="SUPFAM" id="SSF55729">
    <property type="entry name" value="Acyl-CoA N-acyltransferases (Nat)"/>
    <property type="match status" value="1"/>
</dbReference>
<evidence type="ECO:0000313" key="2">
    <source>
        <dbReference type="Proteomes" id="UP001375370"/>
    </source>
</evidence>
<keyword evidence="2" id="KW-1185">Reference proteome</keyword>
<reference evidence="1 2" key="1">
    <citation type="submission" date="2024-03" db="EMBL/GenBank/DDBJ databases">
        <title>A Dehalogenimonas Isolated from Estuarine Sediments Dihaloeliminates Chlorinated Alkanes.</title>
        <authorList>
            <person name="Yang Y."/>
            <person name="Wang H."/>
        </authorList>
    </citation>
    <scope>NUCLEOTIDE SEQUENCE [LARGE SCALE GENOMIC DNA]</scope>
    <source>
        <strain evidence="1 2">W</strain>
    </source>
</reference>